<dbReference type="AlphaFoldDB" id="A0A9D4DRK9"/>
<proteinExistence type="predicted"/>
<accession>A0A9D4DRK9</accession>
<reference evidence="1" key="1">
    <citation type="journal article" date="2019" name="bioRxiv">
        <title>The Genome of the Zebra Mussel, Dreissena polymorpha: A Resource for Invasive Species Research.</title>
        <authorList>
            <person name="McCartney M.A."/>
            <person name="Auch B."/>
            <person name="Kono T."/>
            <person name="Mallez S."/>
            <person name="Zhang Y."/>
            <person name="Obille A."/>
            <person name="Becker A."/>
            <person name="Abrahante J.E."/>
            <person name="Garbe J."/>
            <person name="Badalamenti J.P."/>
            <person name="Herman A."/>
            <person name="Mangelson H."/>
            <person name="Liachko I."/>
            <person name="Sullivan S."/>
            <person name="Sone E.D."/>
            <person name="Koren S."/>
            <person name="Silverstein K.A.T."/>
            <person name="Beckman K.B."/>
            <person name="Gohl D.M."/>
        </authorList>
    </citation>
    <scope>NUCLEOTIDE SEQUENCE</scope>
    <source>
        <strain evidence="1">Duluth1</strain>
        <tissue evidence="1">Whole animal</tissue>
    </source>
</reference>
<protein>
    <submittedName>
        <fullName evidence="1">Uncharacterized protein</fullName>
    </submittedName>
</protein>
<dbReference type="Proteomes" id="UP000828390">
    <property type="component" value="Unassembled WGS sequence"/>
</dbReference>
<reference evidence="1" key="2">
    <citation type="submission" date="2020-11" db="EMBL/GenBank/DDBJ databases">
        <authorList>
            <person name="McCartney M.A."/>
            <person name="Auch B."/>
            <person name="Kono T."/>
            <person name="Mallez S."/>
            <person name="Becker A."/>
            <person name="Gohl D.M."/>
            <person name="Silverstein K.A.T."/>
            <person name="Koren S."/>
            <person name="Bechman K.B."/>
            <person name="Herman A."/>
            <person name="Abrahante J.E."/>
            <person name="Garbe J."/>
        </authorList>
    </citation>
    <scope>NUCLEOTIDE SEQUENCE</scope>
    <source>
        <strain evidence="1">Duluth1</strain>
        <tissue evidence="1">Whole animal</tissue>
    </source>
</reference>
<evidence type="ECO:0000313" key="1">
    <source>
        <dbReference type="EMBL" id="KAH3754547.1"/>
    </source>
</evidence>
<dbReference type="EMBL" id="JAIWYP010000010">
    <property type="protein sequence ID" value="KAH3754547.1"/>
    <property type="molecule type" value="Genomic_DNA"/>
</dbReference>
<sequence>MEALQINVCSVFKDVDECKAGFRCNRESVDIKCSHVCLKEAKCGANGVCYFDEIVNDTMCR</sequence>
<name>A0A9D4DRK9_DREPO</name>
<organism evidence="1 2">
    <name type="scientific">Dreissena polymorpha</name>
    <name type="common">Zebra mussel</name>
    <name type="synonym">Mytilus polymorpha</name>
    <dbReference type="NCBI Taxonomy" id="45954"/>
    <lineage>
        <taxon>Eukaryota</taxon>
        <taxon>Metazoa</taxon>
        <taxon>Spiralia</taxon>
        <taxon>Lophotrochozoa</taxon>
        <taxon>Mollusca</taxon>
        <taxon>Bivalvia</taxon>
        <taxon>Autobranchia</taxon>
        <taxon>Heteroconchia</taxon>
        <taxon>Euheterodonta</taxon>
        <taxon>Imparidentia</taxon>
        <taxon>Neoheterodontei</taxon>
        <taxon>Myida</taxon>
        <taxon>Dreissenoidea</taxon>
        <taxon>Dreissenidae</taxon>
        <taxon>Dreissena</taxon>
    </lineage>
</organism>
<evidence type="ECO:0000313" key="2">
    <source>
        <dbReference type="Proteomes" id="UP000828390"/>
    </source>
</evidence>
<gene>
    <name evidence="1" type="ORF">DPMN_189223</name>
</gene>
<keyword evidence="2" id="KW-1185">Reference proteome</keyword>
<comment type="caution">
    <text evidence="1">The sequence shown here is derived from an EMBL/GenBank/DDBJ whole genome shotgun (WGS) entry which is preliminary data.</text>
</comment>